<dbReference type="InterPro" id="IPR020843">
    <property type="entry name" value="ER"/>
</dbReference>
<protein>
    <submittedName>
        <fullName evidence="3">NADPH:quinone reductase</fullName>
    </submittedName>
</protein>
<dbReference type="InterPro" id="IPR002364">
    <property type="entry name" value="Quin_OxRdtase/zeta-crystal_CS"/>
</dbReference>
<reference evidence="3" key="1">
    <citation type="submission" date="2021-01" db="EMBL/GenBank/DDBJ databases">
        <title>Whole genome shotgun sequence of Planotetraspora silvatica NBRC 100141.</title>
        <authorList>
            <person name="Komaki H."/>
            <person name="Tamura T."/>
        </authorList>
    </citation>
    <scope>NUCLEOTIDE SEQUENCE</scope>
    <source>
        <strain evidence="3">NBRC 100141</strain>
    </source>
</reference>
<dbReference type="InterPro" id="IPR013154">
    <property type="entry name" value="ADH-like_N"/>
</dbReference>
<keyword evidence="1" id="KW-0560">Oxidoreductase</keyword>
<proteinExistence type="predicted"/>
<dbReference type="GO" id="GO:0008270">
    <property type="term" value="F:zinc ion binding"/>
    <property type="evidence" value="ECO:0007669"/>
    <property type="project" value="InterPro"/>
</dbReference>
<dbReference type="InterPro" id="IPR036291">
    <property type="entry name" value="NAD(P)-bd_dom_sf"/>
</dbReference>
<evidence type="ECO:0000313" key="4">
    <source>
        <dbReference type="Proteomes" id="UP000644610"/>
    </source>
</evidence>
<evidence type="ECO:0000259" key="2">
    <source>
        <dbReference type="SMART" id="SM00829"/>
    </source>
</evidence>
<dbReference type="PANTHER" id="PTHR11695">
    <property type="entry name" value="ALCOHOL DEHYDROGENASE RELATED"/>
    <property type="match status" value="1"/>
</dbReference>
<name>A0A8J3UKI6_9ACTN</name>
<dbReference type="InterPro" id="IPR050700">
    <property type="entry name" value="YIM1/Zinc_Alcohol_DH_Fams"/>
</dbReference>
<evidence type="ECO:0000256" key="1">
    <source>
        <dbReference type="ARBA" id="ARBA00023002"/>
    </source>
</evidence>
<dbReference type="PANTHER" id="PTHR11695:SF294">
    <property type="entry name" value="RETICULON-4-INTERACTING PROTEIN 1, MITOCHONDRIAL"/>
    <property type="match status" value="1"/>
</dbReference>
<keyword evidence="4" id="KW-1185">Reference proteome</keyword>
<accession>A0A8J3UKI6</accession>
<dbReference type="Gene3D" id="3.90.180.10">
    <property type="entry name" value="Medium-chain alcohol dehydrogenases, catalytic domain"/>
    <property type="match status" value="1"/>
</dbReference>
<organism evidence="3 4">
    <name type="scientific">Planotetraspora silvatica</name>
    <dbReference type="NCBI Taxonomy" id="234614"/>
    <lineage>
        <taxon>Bacteria</taxon>
        <taxon>Bacillati</taxon>
        <taxon>Actinomycetota</taxon>
        <taxon>Actinomycetes</taxon>
        <taxon>Streptosporangiales</taxon>
        <taxon>Streptosporangiaceae</taxon>
        <taxon>Planotetraspora</taxon>
    </lineage>
</organism>
<dbReference type="RefSeq" id="WP_203974586.1">
    <property type="nucleotide sequence ID" value="NZ_BAAAKY010000014.1"/>
</dbReference>
<dbReference type="EMBL" id="BOOQ01000019">
    <property type="protein sequence ID" value="GII46637.1"/>
    <property type="molecule type" value="Genomic_DNA"/>
</dbReference>
<dbReference type="SMART" id="SM00829">
    <property type="entry name" value="PKS_ER"/>
    <property type="match status" value="1"/>
</dbReference>
<dbReference type="SUPFAM" id="SSF50129">
    <property type="entry name" value="GroES-like"/>
    <property type="match status" value="1"/>
</dbReference>
<dbReference type="SUPFAM" id="SSF51735">
    <property type="entry name" value="NAD(P)-binding Rossmann-fold domains"/>
    <property type="match status" value="1"/>
</dbReference>
<dbReference type="PROSITE" id="PS01162">
    <property type="entry name" value="QOR_ZETA_CRYSTAL"/>
    <property type="match status" value="1"/>
</dbReference>
<dbReference type="CDD" id="cd08267">
    <property type="entry name" value="MDR1"/>
    <property type="match status" value="1"/>
</dbReference>
<dbReference type="GO" id="GO:0016491">
    <property type="term" value="F:oxidoreductase activity"/>
    <property type="evidence" value="ECO:0007669"/>
    <property type="project" value="UniProtKB-KW"/>
</dbReference>
<dbReference type="Pfam" id="PF13602">
    <property type="entry name" value="ADH_zinc_N_2"/>
    <property type="match status" value="1"/>
</dbReference>
<sequence length="322" mass="34652">MKAIAHDRYGPPGVLRLDDVDMPEPGDDEVLVRVHAAGVDPGVWHLTTGLPYAVRLGYGLRAPRTRVRGMDMAGRVERAGRNVTRFKPGDQVFGSCDGAFAEYACARQDRLAPKPANLTFEQAAAVPVSGCTALQSLRDKGEVRPGQRVLIIGAAGGVGTFAVQLAKAFGAHVTGVCSTTKTELVRSIGADDVVDYTRDDFADAGHRYDLILDTAGLRSLSHLRRALTPRGTLVIVGGEGKGRWLGGTDRMLRALLLAPFIGQRLRGLFSTQRQDDLRLLAELIEAGEVTPVIDRTYALEEVPEAVRHVAEGRARGKVVVTV</sequence>
<feature type="domain" description="Enoyl reductase (ER)" evidence="2">
    <location>
        <begin position="10"/>
        <end position="320"/>
    </location>
</feature>
<comment type="caution">
    <text evidence="3">The sequence shown here is derived from an EMBL/GenBank/DDBJ whole genome shotgun (WGS) entry which is preliminary data.</text>
</comment>
<dbReference type="Proteomes" id="UP000644610">
    <property type="component" value="Unassembled WGS sequence"/>
</dbReference>
<gene>
    <name evidence="3" type="ORF">Psi02_30610</name>
</gene>
<dbReference type="AlphaFoldDB" id="A0A8J3UKI6"/>
<dbReference type="Pfam" id="PF08240">
    <property type="entry name" value="ADH_N"/>
    <property type="match status" value="1"/>
</dbReference>
<evidence type="ECO:0000313" key="3">
    <source>
        <dbReference type="EMBL" id="GII46637.1"/>
    </source>
</evidence>
<dbReference type="Gene3D" id="3.40.50.720">
    <property type="entry name" value="NAD(P)-binding Rossmann-like Domain"/>
    <property type="match status" value="1"/>
</dbReference>
<dbReference type="InterPro" id="IPR011032">
    <property type="entry name" value="GroES-like_sf"/>
</dbReference>